<accession>A0A3D8LJE7</accession>
<dbReference type="AlphaFoldDB" id="A0A3D8LJE7"/>
<keyword evidence="1" id="KW-0255">Endonuclease</keyword>
<proteinExistence type="predicted"/>
<keyword evidence="2" id="KW-1185">Reference proteome</keyword>
<keyword evidence="1" id="KW-0540">Nuclease</keyword>
<dbReference type="RefSeq" id="WP_115563721.1">
    <property type="nucleotide sequence ID" value="NZ_QRGR01000001.1"/>
</dbReference>
<organism evidence="1 2">
    <name type="scientific">Pontibacter diazotrophicus</name>
    <dbReference type="NCBI Taxonomy" id="1400979"/>
    <lineage>
        <taxon>Bacteria</taxon>
        <taxon>Pseudomonadati</taxon>
        <taxon>Bacteroidota</taxon>
        <taxon>Cytophagia</taxon>
        <taxon>Cytophagales</taxon>
        <taxon>Hymenobacteraceae</taxon>
        <taxon>Pontibacter</taxon>
    </lineage>
</organism>
<evidence type="ECO:0000313" key="2">
    <source>
        <dbReference type="Proteomes" id="UP000256708"/>
    </source>
</evidence>
<dbReference type="Proteomes" id="UP000256708">
    <property type="component" value="Unassembled WGS sequence"/>
</dbReference>
<dbReference type="EMBL" id="QRGR01000001">
    <property type="protein sequence ID" value="RDV17202.1"/>
    <property type="molecule type" value="Genomic_DNA"/>
</dbReference>
<reference evidence="2" key="1">
    <citation type="submission" date="2018-08" db="EMBL/GenBank/DDBJ databases">
        <authorList>
            <person name="Liu Z.-W."/>
            <person name="Du Z.-J."/>
        </authorList>
    </citation>
    <scope>NUCLEOTIDE SEQUENCE [LARGE SCALE GENOMIC DNA]</scope>
    <source>
        <strain evidence="2">H4X</strain>
    </source>
</reference>
<dbReference type="GO" id="GO:0004519">
    <property type="term" value="F:endonuclease activity"/>
    <property type="evidence" value="ECO:0007669"/>
    <property type="project" value="UniProtKB-KW"/>
</dbReference>
<name>A0A3D8LJE7_9BACT</name>
<evidence type="ECO:0000313" key="1">
    <source>
        <dbReference type="EMBL" id="RDV17202.1"/>
    </source>
</evidence>
<dbReference type="InterPro" id="IPR019292">
    <property type="entry name" value="McrC"/>
</dbReference>
<dbReference type="PANTHER" id="PTHR38733">
    <property type="entry name" value="PROTEIN MCRC"/>
    <property type="match status" value="1"/>
</dbReference>
<comment type="caution">
    <text evidence="1">The sequence shown here is derived from an EMBL/GenBank/DDBJ whole genome shotgun (WGS) entry which is preliminary data.</text>
</comment>
<keyword evidence="1" id="KW-0378">Hydrolase</keyword>
<sequence length="417" mass="49137">MSRAKVIRVFEHQTLKAEPDSAFTLSHFSALEKYGYATKEKYFSVGNKRIKFSNYVGVIQVKNLTIEVLPKADFSECDNAAKNKWHDALISMLKECRLIKLENISNAKLKLRSASILDLYYESFLTETERIVRHGLRKSYRNVSENLKKVKGKILFTEHAQKNFLHKERFFVEHKVYDADTRLNQILLKALLILSSISNNPAFNNRVKKLLLYFEDVQEKNINSSWFDSLQFNRNTERYKEAITLAKLIILRYSPDLKGGREDILAILFDMNVLFENYVYRKLKVLEFNTSIPINRVREQNRIPFWESRGIRADIVIETDKGNFVVDTKWKVLKYDQPSDEDLKQMFVYNLHYNSDLSILLYPKTTQNTSTKKPFRNEEFQSRNCQIAFTDIFNDEGRLYKCLGMRIYSELLQDELL</sequence>
<dbReference type="Pfam" id="PF10117">
    <property type="entry name" value="McrBC"/>
    <property type="match status" value="1"/>
</dbReference>
<dbReference type="OrthoDB" id="307209at2"/>
<gene>
    <name evidence="1" type="ORF">DXT99_01470</name>
</gene>
<dbReference type="PANTHER" id="PTHR38733:SF1">
    <property type="entry name" value="TYPE IV METHYL-DIRECTED RESTRICTION ENZYME ECOKMCRBC"/>
    <property type="match status" value="1"/>
</dbReference>
<protein>
    <submittedName>
        <fullName evidence="1">Restriction endonuclease</fullName>
    </submittedName>
</protein>